<evidence type="ECO:0000259" key="2">
    <source>
        <dbReference type="Pfam" id="PF00149"/>
    </source>
</evidence>
<protein>
    <submittedName>
        <fullName evidence="3">Metallophosphoesterase</fullName>
    </submittedName>
</protein>
<feature type="transmembrane region" description="Helical" evidence="1">
    <location>
        <begin position="7"/>
        <end position="27"/>
    </location>
</feature>
<dbReference type="PANTHER" id="PTHR31302:SF0">
    <property type="entry name" value="TRANSMEMBRANE PROTEIN WITH METALLOPHOSPHOESTERASE DOMAIN"/>
    <property type="match status" value="1"/>
</dbReference>
<evidence type="ECO:0000313" key="4">
    <source>
        <dbReference type="Proteomes" id="UP001398420"/>
    </source>
</evidence>
<name>A0ABU9LIH4_9BACL</name>
<dbReference type="RefSeq" id="WP_342302746.1">
    <property type="nucleotide sequence ID" value="NZ_JBCEWA010000003.1"/>
</dbReference>
<keyword evidence="1" id="KW-1133">Transmembrane helix</keyword>
<dbReference type="Proteomes" id="UP001398420">
    <property type="component" value="Unassembled WGS sequence"/>
</dbReference>
<proteinExistence type="predicted"/>
<dbReference type="InterPro" id="IPR004843">
    <property type="entry name" value="Calcineurin-like_PHP"/>
</dbReference>
<accession>A0ABU9LIH4</accession>
<dbReference type="InterPro" id="IPR029052">
    <property type="entry name" value="Metallo-depent_PP-like"/>
</dbReference>
<dbReference type="PANTHER" id="PTHR31302">
    <property type="entry name" value="TRANSMEMBRANE PROTEIN WITH METALLOPHOSPHOESTERASE DOMAIN-RELATED"/>
    <property type="match status" value="1"/>
</dbReference>
<comment type="caution">
    <text evidence="3">The sequence shown here is derived from an EMBL/GenBank/DDBJ whole genome shotgun (WGS) entry which is preliminary data.</text>
</comment>
<dbReference type="SUPFAM" id="SSF56300">
    <property type="entry name" value="Metallo-dependent phosphatases"/>
    <property type="match status" value="1"/>
</dbReference>
<keyword evidence="1" id="KW-0812">Transmembrane</keyword>
<reference evidence="3 4" key="1">
    <citation type="submission" date="2024-04" db="EMBL/GenBank/DDBJ databases">
        <authorList>
            <person name="Wu Y.S."/>
            <person name="Zhang L."/>
        </authorList>
    </citation>
    <scope>NUCLEOTIDE SEQUENCE [LARGE SCALE GENOMIC DNA]</scope>
    <source>
        <strain evidence="3 4">KG-01</strain>
    </source>
</reference>
<keyword evidence="1" id="KW-0472">Membrane</keyword>
<evidence type="ECO:0000256" key="1">
    <source>
        <dbReference type="SAM" id="Phobius"/>
    </source>
</evidence>
<dbReference type="Gene3D" id="3.60.21.10">
    <property type="match status" value="1"/>
</dbReference>
<gene>
    <name evidence="3" type="ORF">AAF454_05140</name>
</gene>
<feature type="domain" description="Calcineurin-like phosphoesterase" evidence="2">
    <location>
        <begin position="142"/>
        <end position="302"/>
    </location>
</feature>
<organism evidence="3 4">
    <name type="scientific">Kurthia gibsonii</name>
    <dbReference type="NCBI Taxonomy" id="33946"/>
    <lineage>
        <taxon>Bacteria</taxon>
        <taxon>Bacillati</taxon>
        <taxon>Bacillota</taxon>
        <taxon>Bacilli</taxon>
        <taxon>Bacillales</taxon>
        <taxon>Caryophanaceae</taxon>
        <taxon>Kurthia</taxon>
    </lineage>
</organism>
<dbReference type="Pfam" id="PF00149">
    <property type="entry name" value="Metallophos"/>
    <property type="match status" value="1"/>
</dbReference>
<feature type="transmembrane region" description="Helical" evidence="1">
    <location>
        <begin position="99"/>
        <end position="120"/>
    </location>
</feature>
<feature type="transmembrane region" description="Helical" evidence="1">
    <location>
        <begin position="69"/>
        <end position="93"/>
    </location>
</feature>
<dbReference type="InterPro" id="IPR051158">
    <property type="entry name" value="Metallophosphoesterase_sf"/>
</dbReference>
<sequence length="361" mass="42208">MKKYSVSILAFLLYSAVVFYLGWNVYTFLHDWFGVTWKIPFYVIWYVIGFSMLIGRLSHKLDIFTIIGYYWLAFFQYGILLFPITNLIIWLSPNSSRDLIEFFVCQLFILIFLFGSYYAYTPVTRIKEIIIKNDLLADQTLRIVLGSDFHLGLVMPKRQLKKFVRLSNAEEPDLVFLAGDLVDDLPYWYEKNNMMEEMKKLEATHGVYGILGNHEYYGNQIEKTVQLMEESQVKMLLDETIEIQDVCVLTGREDVTNKNRKPLESLKMDSPLPWFIMEHTPKDIETPAKLGADLQVSGHTHRGQMWPNQLLTRLSFPLDYGYKKVEQLHAITTSGFGFWGPPIRTNSRAELWRIDIKFTKS</sequence>
<keyword evidence="4" id="KW-1185">Reference proteome</keyword>
<feature type="transmembrane region" description="Helical" evidence="1">
    <location>
        <begin position="39"/>
        <end position="57"/>
    </location>
</feature>
<evidence type="ECO:0000313" key="3">
    <source>
        <dbReference type="EMBL" id="MEL5987795.1"/>
    </source>
</evidence>
<dbReference type="EMBL" id="JBCEWA010000003">
    <property type="protein sequence ID" value="MEL5987795.1"/>
    <property type="molecule type" value="Genomic_DNA"/>
</dbReference>